<evidence type="ECO:0000259" key="2">
    <source>
        <dbReference type="Pfam" id="PF04773"/>
    </source>
</evidence>
<dbReference type="Pfam" id="PF16344">
    <property type="entry name" value="FecR_C"/>
    <property type="match status" value="1"/>
</dbReference>
<dbReference type="AlphaFoldDB" id="A0A399D5V3"/>
<dbReference type="GO" id="GO:0016989">
    <property type="term" value="F:sigma factor antagonist activity"/>
    <property type="evidence" value="ECO:0007669"/>
    <property type="project" value="TreeGrafter"/>
</dbReference>
<feature type="domain" description="FecR protein" evidence="2">
    <location>
        <begin position="131"/>
        <end position="219"/>
    </location>
</feature>
<dbReference type="Proteomes" id="UP000266441">
    <property type="component" value="Unassembled WGS sequence"/>
</dbReference>
<dbReference type="OrthoDB" id="653086at2"/>
<keyword evidence="1" id="KW-0472">Membrane</keyword>
<evidence type="ECO:0000256" key="1">
    <source>
        <dbReference type="SAM" id="Phobius"/>
    </source>
</evidence>
<feature type="domain" description="Protein FecR C-terminal" evidence="3">
    <location>
        <begin position="263"/>
        <end position="324"/>
    </location>
</feature>
<keyword evidence="1" id="KW-1133">Transmembrane helix</keyword>
<keyword evidence="5" id="KW-1185">Reference proteome</keyword>
<dbReference type="Pfam" id="PF04773">
    <property type="entry name" value="FecR"/>
    <property type="match status" value="1"/>
</dbReference>
<name>A0A399D5V3_9BACT</name>
<dbReference type="Gene3D" id="3.55.50.30">
    <property type="match status" value="1"/>
</dbReference>
<dbReference type="PANTHER" id="PTHR30273:SF2">
    <property type="entry name" value="PROTEIN FECR"/>
    <property type="match status" value="1"/>
</dbReference>
<dbReference type="InterPro" id="IPR006860">
    <property type="entry name" value="FecR"/>
</dbReference>
<keyword evidence="1" id="KW-0812">Transmembrane</keyword>
<reference evidence="4 5" key="1">
    <citation type="journal article" date="2015" name="Int. J. Syst. Evol. Microbiol.">
        <title>Mariniphaga sediminis sp. nov., isolated from coastal sediment.</title>
        <authorList>
            <person name="Wang F.Q."/>
            <person name="Shen Q.Y."/>
            <person name="Chen G.J."/>
            <person name="Du Z.J."/>
        </authorList>
    </citation>
    <scope>NUCLEOTIDE SEQUENCE [LARGE SCALE GENOMIC DNA]</scope>
    <source>
        <strain evidence="4 5">SY21</strain>
    </source>
</reference>
<evidence type="ECO:0000313" key="4">
    <source>
        <dbReference type="EMBL" id="RIH67019.1"/>
    </source>
</evidence>
<evidence type="ECO:0000313" key="5">
    <source>
        <dbReference type="Proteomes" id="UP000266441"/>
    </source>
</evidence>
<comment type="caution">
    <text evidence="4">The sequence shown here is derived from an EMBL/GenBank/DDBJ whole genome shotgun (WGS) entry which is preliminary data.</text>
</comment>
<dbReference type="InterPro" id="IPR032508">
    <property type="entry name" value="FecR_C"/>
</dbReference>
<protein>
    <submittedName>
        <fullName evidence="4">DUF4974 domain-containing protein</fullName>
    </submittedName>
</protein>
<accession>A0A399D5V3</accession>
<sequence>MDFDPKIVDRFFKGTYSRKDYLNIKSVFSDLETRSKLKQYVESHWNDFSREEMPPETVEHLLDKIHHKISLEKGTSHRISFLTVFQRVAAILIIPLLLSFLAVFYFQSGKESPPKPIVENTAYAEIQCPLGVRTRFQLPDGTTGFLNSGSTLKYPVRFSGERNVTVSGEAYFDVTHDPSNPFVVHTSHLNVKVLGTQFNVIAYEDDKNEEVILNNGKVEIATKNGAKLDILQPNQKLVLDTEKRIYKTTRVEASQYIGWIEGKLIFRNENMQQVAERLGRWYNAEIRIEDEELLEHSFHATFIDEPLEEVLKFMALTTPYTYKILPRATGDDNIYQKRIVLVKLDQKRLKAFN</sequence>
<proteinExistence type="predicted"/>
<dbReference type="Gene3D" id="2.60.120.1440">
    <property type="match status" value="1"/>
</dbReference>
<gene>
    <name evidence="4" type="ORF">D1164_00875</name>
</gene>
<dbReference type="InterPro" id="IPR012373">
    <property type="entry name" value="Ferrdict_sens_TM"/>
</dbReference>
<dbReference type="EMBL" id="QWET01000001">
    <property type="protein sequence ID" value="RIH67019.1"/>
    <property type="molecule type" value="Genomic_DNA"/>
</dbReference>
<feature type="transmembrane region" description="Helical" evidence="1">
    <location>
        <begin position="88"/>
        <end position="106"/>
    </location>
</feature>
<organism evidence="4 5">
    <name type="scientific">Mariniphaga sediminis</name>
    <dbReference type="NCBI Taxonomy" id="1628158"/>
    <lineage>
        <taxon>Bacteria</taxon>
        <taxon>Pseudomonadati</taxon>
        <taxon>Bacteroidota</taxon>
        <taxon>Bacteroidia</taxon>
        <taxon>Marinilabiliales</taxon>
        <taxon>Prolixibacteraceae</taxon>
        <taxon>Mariniphaga</taxon>
    </lineage>
</organism>
<dbReference type="PANTHER" id="PTHR30273">
    <property type="entry name" value="PERIPLASMIC SIGNAL SENSOR AND SIGMA FACTOR ACTIVATOR FECR-RELATED"/>
    <property type="match status" value="1"/>
</dbReference>
<dbReference type="RefSeq" id="WP_119348045.1">
    <property type="nucleotide sequence ID" value="NZ_QWET01000001.1"/>
</dbReference>
<evidence type="ECO:0000259" key="3">
    <source>
        <dbReference type="Pfam" id="PF16344"/>
    </source>
</evidence>